<dbReference type="Gene3D" id="2.40.128.580">
    <property type="entry name" value="GXWXG domain"/>
    <property type="match status" value="1"/>
</dbReference>
<evidence type="ECO:0000313" key="2">
    <source>
        <dbReference type="EMBL" id="RDH16533.1"/>
    </source>
</evidence>
<protein>
    <recommendedName>
        <fullName evidence="1">GXWXG domain-containing protein</fullName>
    </recommendedName>
</protein>
<dbReference type="Proteomes" id="UP000253845">
    <property type="component" value="Unassembled WGS sequence"/>
</dbReference>
<dbReference type="EMBL" id="KZ851938">
    <property type="protein sequence ID" value="RDH16533.1"/>
    <property type="molecule type" value="Genomic_DNA"/>
</dbReference>
<dbReference type="Pfam" id="PF14231">
    <property type="entry name" value="GXWXG"/>
    <property type="match status" value="1"/>
</dbReference>
<reference evidence="2 3" key="1">
    <citation type="submission" date="2018-07" db="EMBL/GenBank/DDBJ databases">
        <title>Section-level genome sequencing of Aspergillus section Nigri to investigate inter- and intra-species variation.</title>
        <authorList>
            <consortium name="DOE Joint Genome Institute"/>
            <person name="Vesth T.C."/>
            <person name="Nybo J.L."/>
            <person name="Theobald S."/>
            <person name="Frisvad J.C."/>
            <person name="Larsen T.O."/>
            <person name="Nielsen K.F."/>
            <person name="Hoof J.B."/>
            <person name="Brandl J."/>
            <person name="Salamov A."/>
            <person name="Riley R."/>
            <person name="Gladden J.M."/>
            <person name="Phatale P."/>
            <person name="Nielsen M.T."/>
            <person name="Lyhne E.K."/>
            <person name="Kogle M.E."/>
            <person name="Strasser K."/>
            <person name="McDonnell E."/>
            <person name="Barry K."/>
            <person name="Clum A."/>
            <person name="Chen C."/>
            <person name="Nolan M."/>
            <person name="Sandor L."/>
            <person name="Kuo A."/>
            <person name="Lipzen A."/>
            <person name="Hainaut M."/>
            <person name="Drula E."/>
            <person name="Tsang A."/>
            <person name="Magnuson J.K."/>
            <person name="Henrissat B."/>
            <person name="Wiebenga A."/>
            <person name="Simmons B.A."/>
            <person name="Makela M.R."/>
            <person name="De vries R.P."/>
            <person name="Grigoriev I.V."/>
            <person name="Mortensen U.H."/>
            <person name="Baker S.E."/>
            <person name="Andersen M.R."/>
        </authorList>
    </citation>
    <scope>NUCLEOTIDE SEQUENCE [LARGE SCALE GENOMIC DNA]</scope>
    <source>
        <strain evidence="2 3">ATCC 13496</strain>
    </source>
</reference>
<evidence type="ECO:0000313" key="3">
    <source>
        <dbReference type="Proteomes" id="UP000253845"/>
    </source>
</evidence>
<name>A0A370BLR6_ASPNG</name>
<gene>
    <name evidence="2" type="ORF">M747DRAFT_309065</name>
</gene>
<dbReference type="AlphaFoldDB" id="A0A370BLR6"/>
<dbReference type="VEuPathDB" id="FungiDB:M747DRAFT_309065"/>
<sequence length="140" mass="15812">MTMTQTPIEANFFSLTKRKDRVNPRDVQGIFDRLPAVSPVFIFGEWGAHLLATGHPSDQKAAALLPVFKAFRSHTSVVKYSLEGSEKKHLPGWGNMFALSFFLLFLQDYVLNWGSSPFPTYTLVMGLLYWDAHFALDTVV</sequence>
<evidence type="ECO:0000259" key="1">
    <source>
        <dbReference type="Pfam" id="PF14231"/>
    </source>
</evidence>
<dbReference type="InterPro" id="IPR025951">
    <property type="entry name" value="GXWXG_dom"/>
</dbReference>
<accession>A0A370BLR6</accession>
<organism evidence="2 3">
    <name type="scientific">Aspergillus niger ATCC 13496</name>
    <dbReference type="NCBI Taxonomy" id="1353008"/>
    <lineage>
        <taxon>Eukaryota</taxon>
        <taxon>Fungi</taxon>
        <taxon>Dikarya</taxon>
        <taxon>Ascomycota</taxon>
        <taxon>Pezizomycotina</taxon>
        <taxon>Eurotiomycetes</taxon>
        <taxon>Eurotiomycetidae</taxon>
        <taxon>Eurotiales</taxon>
        <taxon>Aspergillaceae</taxon>
        <taxon>Aspergillus</taxon>
        <taxon>Aspergillus subgen. Circumdati</taxon>
    </lineage>
</organism>
<feature type="domain" description="GXWXG" evidence="1">
    <location>
        <begin position="30"/>
        <end position="85"/>
    </location>
</feature>
<proteinExistence type="predicted"/>